<protein>
    <submittedName>
        <fullName evidence="1">Uncharacterized protein</fullName>
    </submittedName>
</protein>
<dbReference type="InParanoid" id="A0A2K2BJH0"/>
<gene>
    <name evidence="1" type="ORF">POPTR_002G158100</name>
</gene>
<proteinExistence type="predicted"/>
<organism evidence="1 2">
    <name type="scientific">Populus trichocarpa</name>
    <name type="common">Western balsam poplar</name>
    <name type="synonym">Populus balsamifera subsp. trichocarpa</name>
    <dbReference type="NCBI Taxonomy" id="3694"/>
    <lineage>
        <taxon>Eukaryota</taxon>
        <taxon>Viridiplantae</taxon>
        <taxon>Streptophyta</taxon>
        <taxon>Embryophyta</taxon>
        <taxon>Tracheophyta</taxon>
        <taxon>Spermatophyta</taxon>
        <taxon>Magnoliopsida</taxon>
        <taxon>eudicotyledons</taxon>
        <taxon>Gunneridae</taxon>
        <taxon>Pentapetalae</taxon>
        <taxon>rosids</taxon>
        <taxon>fabids</taxon>
        <taxon>Malpighiales</taxon>
        <taxon>Salicaceae</taxon>
        <taxon>Saliceae</taxon>
        <taxon>Populus</taxon>
    </lineage>
</organism>
<evidence type="ECO:0000313" key="2">
    <source>
        <dbReference type="Proteomes" id="UP000006729"/>
    </source>
</evidence>
<name>A0A2K2BJH0_POPTR</name>
<dbReference type="Proteomes" id="UP000006729">
    <property type="component" value="Chromosome 2"/>
</dbReference>
<reference evidence="1 2" key="1">
    <citation type="journal article" date="2006" name="Science">
        <title>The genome of black cottonwood, Populus trichocarpa (Torr. &amp; Gray).</title>
        <authorList>
            <person name="Tuskan G.A."/>
            <person name="Difazio S."/>
            <person name="Jansson S."/>
            <person name="Bohlmann J."/>
            <person name="Grigoriev I."/>
            <person name="Hellsten U."/>
            <person name="Putnam N."/>
            <person name="Ralph S."/>
            <person name="Rombauts S."/>
            <person name="Salamov A."/>
            <person name="Schein J."/>
            <person name="Sterck L."/>
            <person name="Aerts A."/>
            <person name="Bhalerao R.R."/>
            <person name="Bhalerao R.P."/>
            <person name="Blaudez D."/>
            <person name="Boerjan W."/>
            <person name="Brun A."/>
            <person name="Brunner A."/>
            <person name="Busov V."/>
            <person name="Campbell M."/>
            <person name="Carlson J."/>
            <person name="Chalot M."/>
            <person name="Chapman J."/>
            <person name="Chen G.L."/>
            <person name="Cooper D."/>
            <person name="Coutinho P.M."/>
            <person name="Couturier J."/>
            <person name="Covert S."/>
            <person name="Cronk Q."/>
            <person name="Cunningham R."/>
            <person name="Davis J."/>
            <person name="Degroeve S."/>
            <person name="Dejardin A."/>
            <person name="Depamphilis C."/>
            <person name="Detter J."/>
            <person name="Dirks B."/>
            <person name="Dubchak I."/>
            <person name="Duplessis S."/>
            <person name="Ehlting J."/>
            <person name="Ellis B."/>
            <person name="Gendler K."/>
            <person name="Goodstein D."/>
            <person name="Gribskov M."/>
            <person name="Grimwood J."/>
            <person name="Groover A."/>
            <person name="Gunter L."/>
            <person name="Hamberger B."/>
            <person name="Heinze B."/>
            <person name="Helariutta Y."/>
            <person name="Henrissat B."/>
            <person name="Holligan D."/>
            <person name="Holt R."/>
            <person name="Huang W."/>
            <person name="Islam-Faridi N."/>
            <person name="Jones S."/>
            <person name="Jones-Rhoades M."/>
            <person name="Jorgensen R."/>
            <person name="Joshi C."/>
            <person name="Kangasjarvi J."/>
            <person name="Karlsson J."/>
            <person name="Kelleher C."/>
            <person name="Kirkpatrick R."/>
            <person name="Kirst M."/>
            <person name="Kohler A."/>
            <person name="Kalluri U."/>
            <person name="Larimer F."/>
            <person name="Leebens-Mack J."/>
            <person name="Leple J.C."/>
            <person name="Locascio P."/>
            <person name="Lou Y."/>
            <person name="Lucas S."/>
            <person name="Martin F."/>
            <person name="Montanini B."/>
            <person name="Napoli C."/>
            <person name="Nelson D.R."/>
            <person name="Nelson C."/>
            <person name="Nieminen K."/>
            <person name="Nilsson O."/>
            <person name="Pereda V."/>
            <person name="Peter G."/>
            <person name="Philippe R."/>
            <person name="Pilate G."/>
            <person name="Poliakov A."/>
            <person name="Razumovskaya J."/>
            <person name="Richardson P."/>
            <person name="Rinaldi C."/>
            <person name="Ritland K."/>
            <person name="Rouze P."/>
            <person name="Ryaboy D."/>
            <person name="Schmutz J."/>
            <person name="Schrader J."/>
            <person name="Segerman B."/>
            <person name="Shin H."/>
            <person name="Siddiqui A."/>
            <person name="Sterky F."/>
            <person name="Terry A."/>
            <person name="Tsai C.J."/>
            <person name="Uberbacher E."/>
            <person name="Unneberg P."/>
            <person name="Vahala J."/>
            <person name="Wall K."/>
            <person name="Wessler S."/>
            <person name="Yang G."/>
            <person name="Yin T."/>
            <person name="Douglas C."/>
            <person name="Marra M."/>
            <person name="Sandberg G."/>
            <person name="Van de Peer Y."/>
            <person name="Rokhsar D."/>
        </authorList>
    </citation>
    <scope>NUCLEOTIDE SEQUENCE [LARGE SCALE GENOMIC DNA]</scope>
    <source>
        <strain evidence="2">cv. Nisqually</strain>
    </source>
</reference>
<dbReference type="AlphaFoldDB" id="A0A2K2BJH0"/>
<keyword evidence="2" id="KW-1185">Reference proteome</keyword>
<sequence>MCHRSKVNPPASIGVANHVSKVADSLKRSNQKGKNVNTCEFFHSLVKCSISRSKKSKPCPMELLSSNED</sequence>
<accession>A0A2K2BJH0</accession>
<dbReference type="EMBL" id="CM009291">
    <property type="protein sequence ID" value="PNT49923.1"/>
    <property type="molecule type" value="Genomic_DNA"/>
</dbReference>
<evidence type="ECO:0000313" key="1">
    <source>
        <dbReference type="EMBL" id="PNT49923.1"/>
    </source>
</evidence>